<dbReference type="InterPro" id="IPR036179">
    <property type="entry name" value="Ig-like_dom_sf"/>
</dbReference>
<evidence type="ECO:0008006" key="3">
    <source>
        <dbReference type="Google" id="ProtNLM"/>
    </source>
</evidence>
<name>A0A448X1J8_9PLAT</name>
<evidence type="ECO:0000313" key="1">
    <source>
        <dbReference type="EMBL" id="VEL25668.1"/>
    </source>
</evidence>
<dbReference type="SUPFAM" id="SSF48726">
    <property type="entry name" value="Immunoglobulin"/>
    <property type="match status" value="1"/>
</dbReference>
<dbReference type="Gene3D" id="2.60.40.10">
    <property type="entry name" value="Immunoglobulins"/>
    <property type="match status" value="1"/>
</dbReference>
<dbReference type="EMBL" id="CAAALY010075517">
    <property type="protein sequence ID" value="VEL25668.1"/>
    <property type="molecule type" value="Genomic_DNA"/>
</dbReference>
<dbReference type="InterPro" id="IPR013783">
    <property type="entry name" value="Ig-like_fold"/>
</dbReference>
<evidence type="ECO:0000313" key="2">
    <source>
        <dbReference type="Proteomes" id="UP000784294"/>
    </source>
</evidence>
<protein>
    <recommendedName>
        <fullName evidence="3">Ig-like domain-containing protein</fullName>
    </recommendedName>
</protein>
<reference evidence="1" key="1">
    <citation type="submission" date="2018-11" db="EMBL/GenBank/DDBJ databases">
        <authorList>
            <consortium name="Pathogen Informatics"/>
        </authorList>
    </citation>
    <scope>NUCLEOTIDE SEQUENCE</scope>
</reference>
<dbReference type="Proteomes" id="UP000784294">
    <property type="component" value="Unassembled WGS sequence"/>
</dbReference>
<organism evidence="1 2">
    <name type="scientific">Protopolystoma xenopodis</name>
    <dbReference type="NCBI Taxonomy" id="117903"/>
    <lineage>
        <taxon>Eukaryota</taxon>
        <taxon>Metazoa</taxon>
        <taxon>Spiralia</taxon>
        <taxon>Lophotrochozoa</taxon>
        <taxon>Platyhelminthes</taxon>
        <taxon>Monogenea</taxon>
        <taxon>Polyopisthocotylea</taxon>
        <taxon>Polystomatidea</taxon>
        <taxon>Polystomatidae</taxon>
        <taxon>Protopolystoma</taxon>
    </lineage>
</organism>
<keyword evidence="2" id="KW-1185">Reference proteome</keyword>
<proteinExistence type="predicted"/>
<comment type="caution">
    <text evidence="1">The sequence shown here is derived from an EMBL/GenBank/DDBJ whole genome shotgun (WGS) entry which is preliminary data.</text>
</comment>
<gene>
    <name evidence="1" type="ORF">PXEA_LOCUS19108</name>
</gene>
<dbReference type="OrthoDB" id="10029006at2759"/>
<dbReference type="AlphaFoldDB" id="A0A448X1J8"/>
<sequence>MITGSEGANPRPVVNGLSTRFNCDWDASPSATVEWSKDGEQILVVGSGSRARNVTTLDSQVIRVEYLLFSDACFEAYSK</sequence>
<accession>A0A448X1J8</accession>